<dbReference type="GO" id="GO:0032259">
    <property type="term" value="P:methylation"/>
    <property type="evidence" value="ECO:0007669"/>
    <property type="project" value="UniProtKB-KW"/>
</dbReference>
<dbReference type="PANTHER" id="PTHR42912">
    <property type="entry name" value="METHYLTRANSFERASE"/>
    <property type="match status" value="1"/>
</dbReference>
<dbReference type="GO" id="GO:0008757">
    <property type="term" value="F:S-adenosylmethionine-dependent methyltransferase activity"/>
    <property type="evidence" value="ECO:0007669"/>
    <property type="project" value="InterPro"/>
</dbReference>
<evidence type="ECO:0000259" key="1">
    <source>
        <dbReference type="Pfam" id="PF08241"/>
    </source>
</evidence>
<organism evidence="2 3">
    <name type="scientific">Tsuneonella litorea</name>
    <dbReference type="NCBI Taxonomy" id="2976475"/>
    <lineage>
        <taxon>Bacteria</taxon>
        <taxon>Pseudomonadati</taxon>
        <taxon>Pseudomonadota</taxon>
        <taxon>Alphaproteobacteria</taxon>
        <taxon>Sphingomonadales</taxon>
        <taxon>Erythrobacteraceae</taxon>
        <taxon>Tsuneonella</taxon>
    </lineage>
</organism>
<evidence type="ECO:0000313" key="3">
    <source>
        <dbReference type="Proteomes" id="UP001142648"/>
    </source>
</evidence>
<proteinExistence type="predicted"/>
<comment type="caution">
    <text evidence="2">The sequence shown here is derived from an EMBL/GenBank/DDBJ whole genome shotgun (WGS) entry which is preliminary data.</text>
</comment>
<dbReference type="SUPFAM" id="SSF53335">
    <property type="entry name" value="S-adenosyl-L-methionine-dependent methyltransferases"/>
    <property type="match status" value="1"/>
</dbReference>
<dbReference type="InterPro" id="IPR013216">
    <property type="entry name" value="Methyltransf_11"/>
</dbReference>
<keyword evidence="2" id="KW-0489">Methyltransferase</keyword>
<dbReference type="PANTHER" id="PTHR42912:SF93">
    <property type="entry name" value="N6-ADENOSINE-METHYLTRANSFERASE TMT1A"/>
    <property type="match status" value="1"/>
</dbReference>
<name>A0A9X2W5P2_9SPHN</name>
<dbReference type="InterPro" id="IPR029063">
    <property type="entry name" value="SAM-dependent_MTases_sf"/>
</dbReference>
<protein>
    <submittedName>
        <fullName evidence="2">Class I SAM-dependent methyltransferase</fullName>
    </submittedName>
</protein>
<dbReference type="RefSeq" id="WP_259963097.1">
    <property type="nucleotide sequence ID" value="NZ_JAOAMV010000007.1"/>
</dbReference>
<dbReference type="EMBL" id="JAOAMV010000007">
    <property type="protein sequence ID" value="MCT2559991.1"/>
    <property type="molecule type" value="Genomic_DNA"/>
</dbReference>
<sequence>MPSEAAAGPIYDTIGLDYANLRKADPRIAALIEHALGDARTVLNVGAGTGNYEPVGRAVTALEPSAEMIAQRPAGAAPAVQGVAEALPFADASFDAAMGVLTVHHWSDPARGLREMRRVSRGPVVLLTFDPDSRAAWILDYWPQLADLDAGIMPKLSLYEEALGPVEIVPVPIPHDCTDGFLYAYWRRPGAYLDPTARRAISSFWKIEGVEAGLEQLAADLASGAWRARHGDLLVQDAMDAGYRLVVSRG</sequence>
<dbReference type="CDD" id="cd02440">
    <property type="entry name" value="AdoMet_MTases"/>
    <property type="match status" value="1"/>
</dbReference>
<dbReference type="InterPro" id="IPR050508">
    <property type="entry name" value="Methyltransf_Superfamily"/>
</dbReference>
<feature type="domain" description="Methyltransferase type 11" evidence="1">
    <location>
        <begin position="43"/>
        <end position="120"/>
    </location>
</feature>
<dbReference type="AlphaFoldDB" id="A0A9X2W5P2"/>
<gene>
    <name evidence="2" type="ORF">N0B51_13490</name>
</gene>
<dbReference type="Proteomes" id="UP001142648">
    <property type="component" value="Unassembled WGS sequence"/>
</dbReference>
<keyword evidence="3" id="KW-1185">Reference proteome</keyword>
<reference evidence="2" key="1">
    <citation type="submission" date="2022-09" db="EMBL/GenBank/DDBJ databases">
        <title>The genome sequence of Tsuneonella sp. YG55.</title>
        <authorList>
            <person name="Liu Y."/>
        </authorList>
    </citation>
    <scope>NUCLEOTIDE SEQUENCE</scope>
    <source>
        <strain evidence="2">YG55</strain>
    </source>
</reference>
<dbReference type="Pfam" id="PF08241">
    <property type="entry name" value="Methyltransf_11"/>
    <property type="match status" value="1"/>
</dbReference>
<evidence type="ECO:0000313" key="2">
    <source>
        <dbReference type="EMBL" id="MCT2559991.1"/>
    </source>
</evidence>
<accession>A0A9X2W5P2</accession>
<dbReference type="Gene3D" id="3.40.50.150">
    <property type="entry name" value="Vaccinia Virus protein VP39"/>
    <property type="match status" value="1"/>
</dbReference>
<keyword evidence="2" id="KW-0808">Transferase</keyword>